<dbReference type="PANTHER" id="PTHR43090">
    <property type="entry name" value="1-(5-PHOSPHORIBOSYL)-5-[(5-PHOSPHORIBOSYLAMINO)METHYLIDENEAMINO] IMIDAZOLE-4-CARBOXAMIDE ISOMERASE"/>
    <property type="match status" value="1"/>
</dbReference>
<dbReference type="RefSeq" id="WP_264880185.1">
    <property type="nucleotide sequence ID" value="NZ_JAPDOB010000001.1"/>
</dbReference>
<dbReference type="SUPFAM" id="SSF51366">
    <property type="entry name" value="Ribulose-phoshate binding barrel"/>
    <property type="match status" value="1"/>
</dbReference>
<gene>
    <name evidence="9" type="primary">hisA</name>
    <name evidence="11" type="ORF">OMW55_01180</name>
</gene>
<feature type="active site" description="Proton acceptor" evidence="9">
    <location>
        <position position="8"/>
    </location>
</feature>
<keyword evidence="8 9" id="KW-0413">Isomerase</keyword>
<dbReference type="Pfam" id="PF00977">
    <property type="entry name" value="His_biosynth"/>
    <property type="match status" value="1"/>
</dbReference>
<dbReference type="Gene3D" id="3.20.20.70">
    <property type="entry name" value="Aldolase class I"/>
    <property type="match status" value="1"/>
</dbReference>
<dbReference type="InterPro" id="IPR044524">
    <property type="entry name" value="Isoase_HisA-like"/>
</dbReference>
<dbReference type="InterPro" id="IPR013785">
    <property type="entry name" value="Aldolase_TIM"/>
</dbReference>
<comment type="pathway">
    <text evidence="3 9">Amino-acid biosynthesis; L-histidine biosynthesis; L-histidine from 5-phospho-alpha-D-ribose 1-diphosphate: step 4/9.</text>
</comment>
<dbReference type="PANTHER" id="PTHR43090:SF2">
    <property type="entry name" value="1-(5-PHOSPHORIBOSYL)-5-[(5-PHOSPHORIBOSYLAMINO)METHYLIDENEAMINO] IMIDAZOLE-4-CARBOXAMIDE ISOMERASE"/>
    <property type="match status" value="1"/>
</dbReference>
<evidence type="ECO:0000256" key="3">
    <source>
        <dbReference type="ARBA" id="ARBA00005133"/>
    </source>
</evidence>
<evidence type="ECO:0000256" key="10">
    <source>
        <dbReference type="RuleBase" id="RU003657"/>
    </source>
</evidence>
<evidence type="ECO:0000313" key="12">
    <source>
        <dbReference type="Proteomes" id="UP001526246"/>
    </source>
</evidence>
<evidence type="ECO:0000256" key="2">
    <source>
        <dbReference type="ARBA" id="ARBA00004496"/>
    </source>
</evidence>
<comment type="subcellular location">
    <subcellularLocation>
        <location evidence="2 9">Cytoplasm</location>
    </subcellularLocation>
</comment>
<evidence type="ECO:0000256" key="4">
    <source>
        <dbReference type="ARBA" id="ARBA00009667"/>
    </source>
</evidence>
<keyword evidence="6 9" id="KW-0028">Amino-acid biosynthesis</keyword>
<organism evidence="11 12">
    <name type="scientific">Sphingomonas arvum</name>
    <dbReference type="NCBI Taxonomy" id="2992113"/>
    <lineage>
        <taxon>Bacteria</taxon>
        <taxon>Pseudomonadati</taxon>
        <taxon>Pseudomonadota</taxon>
        <taxon>Alphaproteobacteria</taxon>
        <taxon>Sphingomonadales</taxon>
        <taxon>Sphingomonadaceae</taxon>
        <taxon>Sphingomonas</taxon>
    </lineage>
</organism>
<dbReference type="HAMAP" id="MF_01014">
    <property type="entry name" value="HisA"/>
    <property type="match status" value="1"/>
</dbReference>
<dbReference type="InterPro" id="IPR011060">
    <property type="entry name" value="RibuloseP-bd_barrel"/>
</dbReference>
<evidence type="ECO:0000256" key="5">
    <source>
        <dbReference type="ARBA" id="ARBA00022490"/>
    </source>
</evidence>
<dbReference type="EMBL" id="JAPDOB010000001">
    <property type="protein sequence ID" value="MCW3796423.1"/>
    <property type="molecule type" value="Genomic_DNA"/>
</dbReference>
<evidence type="ECO:0000256" key="6">
    <source>
        <dbReference type="ARBA" id="ARBA00022605"/>
    </source>
</evidence>
<keyword evidence="5 9" id="KW-0963">Cytoplasm</keyword>
<dbReference type="InterPro" id="IPR006062">
    <property type="entry name" value="His_biosynth"/>
</dbReference>
<reference evidence="11 12" key="1">
    <citation type="submission" date="2022-10" db="EMBL/GenBank/DDBJ databases">
        <title>Sphingomonas sp.</title>
        <authorList>
            <person name="Jin C."/>
        </authorList>
    </citation>
    <scope>NUCLEOTIDE SEQUENCE [LARGE SCALE GENOMIC DNA]</scope>
    <source>
        <strain evidence="11 12">BN140010</strain>
    </source>
</reference>
<dbReference type="InterPro" id="IPR023016">
    <property type="entry name" value="HisA/PriA"/>
</dbReference>
<accession>A0ABT3JBH4</accession>
<keyword evidence="7 9" id="KW-0368">Histidine biosynthesis</keyword>
<sequence>MIVYPAMDLIGGRPVRLRQGRFEDSTFYNEAPAAALARFAAAGATWAHIVDLDGTRVGEPVQHDLLSTLARSSGLKLQVAGGIRTAGHVARLFEQGVDRAVVGSLCVTRPDLVGSMLDSFGPDRITLAMDVRVEQGTPRVAMHGWQAASGLSLWELAGRFPQARHLLLTDIGRDGMLEGPNAALYGEAAERLPHLAIQASGGISSLADIAHLPTDGAIVGKALWEGHIPLSELFT</sequence>
<dbReference type="Proteomes" id="UP001526246">
    <property type="component" value="Unassembled WGS sequence"/>
</dbReference>
<evidence type="ECO:0000256" key="9">
    <source>
        <dbReference type="HAMAP-Rule" id="MF_01014"/>
    </source>
</evidence>
<evidence type="ECO:0000256" key="1">
    <source>
        <dbReference type="ARBA" id="ARBA00000901"/>
    </source>
</evidence>
<evidence type="ECO:0000256" key="8">
    <source>
        <dbReference type="ARBA" id="ARBA00023235"/>
    </source>
</evidence>
<dbReference type="EC" id="5.3.1.16" evidence="9"/>
<dbReference type="CDD" id="cd04732">
    <property type="entry name" value="HisA"/>
    <property type="match status" value="1"/>
</dbReference>
<evidence type="ECO:0000256" key="7">
    <source>
        <dbReference type="ARBA" id="ARBA00023102"/>
    </source>
</evidence>
<comment type="caution">
    <text evidence="11">The sequence shown here is derived from an EMBL/GenBank/DDBJ whole genome shotgun (WGS) entry which is preliminary data.</text>
</comment>
<comment type="similarity">
    <text evidence="4 9 10">Belongs to the HisA/HisF family.</text>
</comment>
<keyword evidence="12" id="KW-1185">Reference proteome</keyword>
<protein>
    <recommendedName>
        <fullName evidence="9">1-(5-phosphoribosyl)-5-[(5-phosphoribosylamino)methylideneamino] imidazole-4-carboxamide isomerase</fullName>
        <ecNumber evidence="9">5.3.1.16</ecNumber>
    </recommendedName>
    <alternativeName>
        <fullName evidence="9">Phosphoribosylformimino-5-aminoimidazole carboxamide ribotide isomerase</fullName>
    </alternativeName>
</protein>
<name>A0ABT3JBH4_9SPHN</name>
<proteinExistence type="inferred from homology"/>
<feature type="active site" description="Proton donor" evidence="9">
    <location>
        <position position="130"/>
    </location>
</feature>
<comment type="catalytic activity">
    <reaction evidence="1 9">
        <text>1-(5-phospho-beta-D-ribosyl)-5-[(5-phospho-beta-D-ribosylamino)methylideneamino]imidazole-4-carboxamide = 5-[(5-phospho-1-deoxy-D-ribulos-1-ylimino)methylamino]-1-(5-phospho-beta-D-ribosyl)imidazole-4-carboxamide</text>
        <dbReference type="Rhea" id="RHEA:15469"/>
        <dbReference type="ChEBI" id="CHEBI:58435"/>
        <dbReference type="ChEBI" id="CHEBI:58525"/>
        <dbReference type="EC" id="5.3.1.16"/>
    </reaction>
</comment>
<evidence type="ECO:0000313" key="11">
    <source>
        <dbReference type="EMBL" id="MCW3796423.1"/>
    </source>
</evidence>